<name>A0A0C2J849_THEKT</name>
<proteinExistence type="predicted"/>
<dbReference type="AlphaFoldDB" id="A0A0C2J849"/>
<keyword evidence="2" id="KW-1185">Reference proteome</keyword>
<accession>A0A0C2J849</accession>
<organism evidence="1 2">
    <name type="scientific">Thelohanellus kitauei</name>
    <name type="common">Myxosporean</name>
    <dbReference type="NCBI Taxonomy" id="669202"/>
    <lineage>
        <taxon>Eukaryota</taxon>
        <taxon>Metazoa</taxon>
        <taxon>Cnidaria</taxon>
        <taxon>Myxozoa</taxon>
        <taxon>Myxosporea</taxon>
        <taxon>Bivalvulida</taxon>
        <taxon>Platysporina</taxon>
        <taxon>Myxobolidae</taxon>
        <taxon>Thelohanellus</taxon>
    </lineage>
</organism>
<evidence type="ECO:0000313" key="2">
    <source>
        <dbReference type="Proteomes" id="UP000031668"/>
    </source>
</evidence>
<evidence type="ECO:0000313" key="1">
    <source>
        <dbReference type="EMBL" id="KII73994.1"/>
    </source>
</evidence>
<protein>
    <submittedName>
        <fullName evidence="1">Uncharacterized protein</fullName>
    </submittedName>
</protein>
<sequence>MFEFHQITKTLEKLWEKYFSRVNAKLQMNDVPGINLNEGSFKEYVQDVEVTTTDHNCPNLKLYDPKADKHIQDSRNVKKSHVEKHVTVILKTGGRYELLSTLVHSKNKFYPNMHIIIVDDEWNAPFEEEIKKYKEATYVAMNETVGISKGKVLAE</sequence>
<dbReference type="OrthoDB" id="10632961at2759"/>
<dbReference type="Proteomes" id="UP000031668">
    <property type="component" value="Unassembled WGS sequence"/>
</dbReference>
<dbReference type="EMBL" id="JWZT01000571">
    <property type="protein sequence ID" value="KII73994.1"/>
    <property type="molecule type" value="Genomic_DNA"/>
</dbReference>
<gene>
    <name evidence="1" type="ORF">RF11_03570</name>
</gene>
<comment type="caution">
    <text evidence="1">The sequence shown here is derived from an EMBL/GenBank/DDBJ whole genome shotgun (WGS) entry which is preliminary data.</text>
</comment>
<reference evidence="1 2" key="1">
    <citation type="journal article" date="2014" name="Genome Biol. Evol.">
        <title>The genome of the myxosporean Thelohanellus kitauei shows adaptations to nutrient acquisition within its fish host.</title>
        <authorList>
            <person name="Yang Y."/>
            <person name="Xiong J."/>
            <person name="Zhou Z."/>
            <person name="Huo F."/>
            <person name="Miao W."/>
            <person name="Ran C."/>
            <person name="Liu Y."/>
            <person name="Zhang J."/>
            <person name="Feng J."/>
            <person name="Wang M."/>
            <person name="Wang M."/>
            <person name="Wang L."/>
            <person name="Yao B."/>
        </authorList>
    </citation>
    <scope>NUCLEOTIDE SEQUENCE [LARGE SCALE GENOMIC DNA]</scope>
    <source>
        <strain evidence="1">Wuqing</strain>
    </source>
</reference>